<sequence length="145" mass="17553">MCREVIHHLVLRRSLERIYVRKKLHRGWHRRMWYFHRACAYVQLRRDLLLYMRLPALEKDHDTDRHSLVLHWLRVVLPGALLIQLMCNSSDRHRLDQETSAPNLHRDLSVVTADTDRMDRPLQDPHPNQVRAIAMYLTLRQCIHR</sequence>
<reference evidence="1" key="1">
    <citation type="submission" date="2020-05" db="EMBL/GenBank/DDBJ databases">
        <authorList>
            <person name="Chiriac C."/>
            <person name="Salcher M."/>
            <person name="Ghai R."/>
            <person name="Kavagutti S V."/>
        </authorList>
    </citation>
    <scope>NUCLEOTIDE SEQUENCE</scope>
</reference>
<protein>
    <submittedName>
        <fullName evidence="1">Unannotated protein</fullName>
    </submittedName>
</protein>
<accession>A0A6J7IEC0</accession>
<dbReference type="AlphaFoldDB" id="A0A6J7IEC0"/>
<organism evidence="1">
    <name type="scientific">freshwater metagenome</name>
    <dbReference type="NCBI Taxonomy" id="449393"/>
    <lineage>
        <taxon>unclassified sequences</taxon>
        <taxon>metagenomes</taxon>
        <taxon>ecological metagenomes</taxon>
    </lineage>
</organism>
<evidence type="ECO:0000313" key="1">
    <source>
        <dbReference type="EMBL" id="CAB4928627.1"/>
    </source>
</evidence>
<name>A0A6J7IEC0_9ZZZZ</name>
<proteinExistence type="predicted"/>
<gene>
    <name evidence="1" type="ORF">UFOPK3707_00729</name>
</gene>
<dbReference type="EMBL" id="CAFBMY010000108">
    <property type="protein sequence ID" value="CAB4928627.1"/>
    <property type="molecule type" value="Genomic_DNA"/>
</dbReference>